<dbReference type="EMBL" id="JBHLZP010000148">
    <property type="protein sequence ID" value="MFB9834589.1"/>
    <property type="molecule type" value="Genomic_DNA"/>
</dbReference>
<evidence type="ECO:0000313" key="1">
    <source>
        <dbReference type="EMBL" id="MFB9834589.1"/>
    </source>
</evidence>
<evidence type="ECO:0000313" key="2">
    <source>
        <dbReference type="Proteomes" id="UP001589627"/>
    </source>
</evidence>
<reference evidence="1 2" key="1">
    <citation type="submission" date="2024-09" db="EMBL/GenBank/DDBJ databases">
        <authorList>
            <person name="Sun Q."/>
            <person name="Mori K."/>
        </authorList>
    </citation>
    <scope>NUCLEOTIDE SEQUENCE [LARGE SCALE GENOMIC DNA]</scope>
    <source>
        <strain evidence="1 2">TBRC 0563</strain>
    </source>
</reference>
<name>A0ABV5YKF9_9ACTN</name>
<sequence>MTRLNGGIAAARAMLALVGAVRGRPLWDLVRGEGALGPVAVLVDRDLVAYVVEAGR</sequence>
<comment type="caution">
    <text evidence="1">The sequence shown here is derived from an EMBL/GenBank/DDBJ whole genome shotgun (WGS) entry which is preliminary data.</text>
</comment>
<keyword evidence="2" id="KW-1185">Reference proteome</keyword>
<dbReference type="Proteomes" id="UP001589627">
    <property type="component" value="Unassembled WGS sequence"/>
</dbReference>
<gene>
    <name evidence="1" type="ORF">ACFFNX_20605</name>
</gene>
<proteinExistence type="predicted"/>
<protein>
    <submittedName>
        <fullName evidence="1">Uncharacterized protein</fullName>
    </submittedName>
</protein>
<organism evidence="1 2">
    <name type="scientific">Actinoallomurus acaciae</name>
    <dbReference type="NCBI Taxonomy" id="502577"/>
    <lineage>
        <taxon>Bacteria</taxon>
        <taxon>Bacillati</taxon>
        <taxon>Actinomycetota</taxon>
        <taxon>Actinomycetes</taxon>
        <taxon>Streptosporangiales</taxon>
        <taxon>Thermomonosporaceae</taxon>
        <taxon>Actinoallomurus</taxon>
    </lineage>
</organism>
<accession>A0ABV5YKF9</accession>
<dbReference type="RefSeq" id="WP_378204481.1">
    <property type="nucleotide sequence ID" value="NZ_JBHLZP010000148.1"/>
</dbReference>